<evidence type="ECO:0000313" key="1">
    <source>
        <dbReference type="EMBL" id="PKY57870.1"/>
    </source>
</evidence>
<reference evidence="1 2" key="1">
    <citation type="submission" date="2015-10" db="EMBL/GenBank/DDBJ databases">
        <title>Genome analyses suggest a sexual origin of heterokaryosis in a supposedly ancient asexual fungus.</title>
        <authorList>
            <person name="Ropars J."/>
            <person name="Sedzielewska K."/>
            <person name="Noel J."/>
            <person name="Charron P."/>
            <person name="Farinelli L."/>
            <person name="Marton T."/>
            <person name="Kruger M."/>
            <person name="Pelin A."/>
            <person name="Brachmann A."/>
            <person name="Corradi N."/>
        </authorList>
    </citation>
    <scope>NUCLEOTIDE SEQUENCE [LARGE SCALE GENOMIC DNA]</scope>
    <source>
        <strain evidence="1 2">A4</strain>
    </source>
</reference>
<comment type="caution">
    <text evidence="1">The sequence shown here is derived from an EMBL/GenBank/DDBJ whole genome shotgun (WGS) entry which is preliminary data.</text>
</comment>
<accession>A0A2I1HGC3</accession>
<sequence>MVPSIKHGGGGMIMWGKGLDLLIKVNEKINYYDYIQILESHLLPLINNNFNGKGYLFQDDNTPVHTAKNVKKWIETKKSKFWKLAKSIIQLEPNRTFVIRTRKAH</sequence>
<dbReference type="GO" id="GO:0003676">
    <property type="term" value="F:nucleic acid binding"/>
    <property type="evidence" value="ECO:0007669"/>
    <property type="project" value="InterPro"/>
</dbReference>
<dbReference type="AlphaFoldDB" id="A0A2I1HGC3"/>
<protein>
    <recommendedName>
        <fullName evidence="3">Transposable element tc3 transposase</fullName>
    </recommendedName>
</protein>
<dbReference type="Gene3D" id="3.30.420.10">
    <property type="entry name" value="Ribonuclease H-like superfamily/Ribonuclease H"/>
    <property type="match status" value="1"/>
</dbReference>
<evidence type="ECO:0000313" key="2">
    <source>
        <dbReference type="Proteomes" id="UP000234323"/>
    </source>
</evidence>
<gene>
    <name evidence="1" type="ORF">RhiirA4_511087</name>
</gene>
<name>A0A2I1HGC3_9GLOM</name>
<evidence type="ECO:0008006" key="3">
    <source>
        <dbReference type="Google" id="ProtNLM"/>
    </source>
</evidence>
<keyword evidence="2" id="KW-1185">Reference proteome</keyword>
<dbReference type="Proteomes" id="UP000234323">
    <property type="component" value="Unassembled WGS sequence"/>
</dbReference>
<dbReference type="InterPro" id="IPR036397">
    <property type="entry name" value="RNaseH_sf"/>
</dbReference>
<organism evidence="1 2">
    <name type="scientific">Rhizophagus irregularis</name>
    <dbReference type="NCBI Taxonomy" id="588596"/>
    <lineage>
        <taxon>Eukaryota</taxon>
        <taxon>Fungi</taxon>
        <taxon>Fungi incertae sedis</taxon>
        <taxon>Mucoromycota</taxon>
        <taxon>Glomeromycotina</taxon>
        <taxon>Glomeromycetes</taxon>
        <taxon>Glomerales</taxon>
        <taxon>Glomeraceae</taxon>
        <taxon>Rhizophagus</taxon>
    </lineage>
</organism>
<dbReference type="EMBL" id="LLXI01002739">
    <property type="protein sequence ID" value="PKY57870.1"/>
    <property type="molecule type" value="Genomic_DNA"/>
</dbReference>
<proteinExistence type="predicted"/>